<evidence type="ECO:0008006" key="4">
    <source>
        <dbReference type="Google" id="ProtNLM"/>
    </source>
</evidence>
<keyword evidence="1" id="KW-0472">Membrane</keyword>
<dbReference type="RefSeq" id="WP_248352695.1">
    <property type="nucleotide sequence ID" value="NZ_AP025591.1"/>
</dbReference>
<protein>
    <recommendedName>
        <fullName evidence="4">General secretion pathway protein M</fullName>
    </recommendedName>
</protein>
<dbReference type="InterPro" id="IPR007690">
    <property type="entry name" value="T2SS_GspM"/>
</dbReference>
<feature type="transmembrane region" description="Helical" evidence="1">
    <location>
        <begin position="24"/>
        <end position="45"/>
    </location>
</feature>
<gene>
    <name evidence="2" type="ORF">AMOR_33300</name>
</gene>
<proteinExistence type="predicted"/>
<evidence type="ECO:0000313" key="2">
    <source>
        <dbReference type="EMBL" id="BDG04334.1"/>
    </source>
</evidence>
<dbReference type="Pfam" id="PF04612">
    <property type="entry name" value="T2SSM"/>
    <property type="match status" value="1"/>
</dbReference>
<evidence type="ECO:0000313" key="3">
    <source>
        <dbReference type="Proteomes" id="UP001162891"/>
    </source>
</evidence>
<reference evidence="3" key="1">
    <citation type="journal article" date="2022" name="Int. J. Syst. Evol. Microbiol.">
        <title>Anaeromyxobacter oryzae sp. nov., Anaeromyxobacter diazotrophicus sp. nov. and Anaeromyxobacter paludicola sp. nov., isolated from paddy soils.</title>
        <authorList>
            <person name="Itoh H."/>
            <person name="Xu Z."/>
            <person name="Mise K."/>
            <person name="Masuda Y."/>
            <person name="Ushijima N."/>
            <person name="Hayakawa C."/>
            <person name="Shiratori Y."/>
            <person name="Senoo K."/>
        </authorList>
    </citation>
    <scope>NUCLEOTIDE SEQUENCE [LARGE SCALE GENOMIC DNA]</scope>
    <source>
        <strain evidence="3">Red232</strain>
    </source>
</reference>
<organism evidence="2 3">
    <name type="scientific">Anaeromyxobacter oryzae</name>
    <dbReference type="NCBI Taxonomy" id="2918170"/>
    <lineage>
        <taxon>Bacteria</taxon>
        <taxon>Pseudomonadati</taxon>
        <taxon>Myxococcota</taxon>
        <taxon>Myxococcia</taxon>
        <taxon>Myxococcales</taxon>
        <taxon>Cystobacterineae</taxon>
        <taxon>Anaeromyxobacteraceae</taxon>
        <taxon>Anaeromyxobacter</taxon>
    </lineage>
</organism>
<keyword evidence="1" id="KW-0812">Transmembrane</keyword>
<dbReference type="Proteomes" id="UP001162891">
    <property type="component" value="Chromosome"/>
</dbReference>
<evidence type="ECO:0000256" key="1">
    <source>
        <dbReference type="SAM" id="Phobius"/>
    </source>
</evidence>
<sequence length="185" mass="20554">METLRRLRADLEAWLAKLSPRERVLVTAASVAVTVFVVWLVSFRISAGISARESRIEEKTRVISQVSKLAEGYRRRQAERQAIEARLKGPPVQLMSHISQTGASLQVEVTDLRPSSAPSELEGMREEAVEVNVARIDLGRLARLMQALERGPGVVKVRRVRVTTRSDDPALVDATLVVSTYQLKA</sequence>
<keyword evidence="3" id="KW-1185">Reference proteome</keyword>
<name>A0ABN6MWW3_9BACT</name>
<accession>A0ABN6MWW3</accession>
<dbReference type="EMBL" id="AP025591">
    <property type="protein sequence ID" value="BDG04334.1"/>
    <property type="molecule type" value="Genomic_DNA"/>
</dbReference>
<keyword evidence="1" id="KW-1133">Transmembrane helix</keyword>